<reference evidence="2" key="1">
    <citation type="submission" date="2020-01" db="EMBL/GenBank/DDBJ databases">
        <title>Genome sequence of Kobresia littledalei, the first chromosome-level genome in the family Cyperaceae.</title>
        <authorList>
            <person name="Qu G."/>
        </authorList>
    </citation>
    <scope>NUCLEOTIDE SEQUENCE</scope>
    <source>
        <strain evidence="2">C.B.Clarke</strain>
        <tissue evidence="2">Leaf</tissue>
    </source>
</reference>
<organism evidence="2 3">
    <name type="scientific">Carex littledalei</name>
    <dbReference type="NCBI Taxonomy" id="544730"/>
    <lineage>
        <taxon>Eukaryota</taxon>
        <taxon>Viridiplantae</taxon>
        <taxon>Streptophyta</taxon>
        <taxon>Embryophyta</taxon>
        <taxon>Tracheophyta</taxon>
        <taxon>Spermatophyta</taxon>
        <taxon>Magnoliopsida</taxon>
        <taxon>Liliopsida</taxon>
        <taxon>Poales</taxon>
        <taxon>Cyperaceae</taxon>
        <taxon>Cyperoideae</taxon>
        <taxon>Cariceae</taxon>
        <taxon>Carex</taxon>
        <taxon>Carex subgen. Euthyceras</taxon>
    </lineage>
</organism>
<name>A0A833QG53_9POAL</name>
<sequence length="224" mass="25602">MAPQKKSRVARSKATKYTKRKRSADLPIDVGDSLNAAPEGEIPPCQPKKKKGRGPGVIMPVKDDPSQRPEVWRVGQHEFSCASNPRLIAATITRLALRLMPAPLRSFHGFDDTSKKNLEIEFLERYRYAEYEDINRCREVLEVIACKRYCEELGRARHNRIKKYGWDIAAWKANEPHWCVAPIHWRGLCDIFFSDAWQEVSRQNQQNRMASGTVAHYAGSASAH</sequence>
<gene>
    <name evidence="2" type="ORF">FCM35_KLT22158</name>
</gene>
<feature type="compositionally biased region" description="Basic residues" evidence="1">
    <location>
        <begin position="1"/>
        <end position="22"/>
    </location>
</feature>
<proteinExistence type="predicted"/>
<keyword evidence="3" id="KW-1185">Reference proteome</keyword>
<evidence type="ECO:0000313" key="3">
    <source>
        <dbReference type="Proteomes" id="UP000623129"/>
    </source>
</evidence>
<dbReference type="AlphaFoldDB" id="A0A833QG53"/>
<feature type="region of interest" description="Disordered" evidence="1">
    <location>
        <begin position="1"/>
        <end position="67"/>
    </location>
</feature>
<evidence type="ECO:0000256" key="1">
    <source>
        <dbReference type="SAM" id="MobiDB-lite"/>
    </source>
</evidence>
<protein>
    <submittedName>
        <fullName evidence="2">Uncharacterized protein</fullName>
    </submittedName>
</protein>
<evidence type="ECO:0000313" key="2">
    <source>
        <dbReference type="EMBL" id="KAF3320242.1"/>
    </source>
</evidence>
<accession>A0A833QG53</accession>
<dbReference type="EMBL" id="SWLB01000095">
    <property type="protein sequence ID" value="KAF3320242.1"/>
    <property type="molecule type" value="Genomic_DNA"/>
</dbReference>
<dbReference type="Proteomes" id="UP000623129">
    <property type="component" value="Unassembled WGS sequence"/>
</dbReference>
<dbReference type="OrthoDB" id="1705129at2759"/>
<comment type="caution">
    <text evidence="2">The sequence shown here is derived from an EMBL/GenBank/DDBJ whole genome shotgun (WGS) entry which is preliminary data.</text>
</comment>